<organism evidence="1 2">
    <name type="scientific">Nephila pilipes</name>
    <name type="common">Giant wood spider</name>
    <name type="synonym">Nephila maculata</name>
    <dbReference type="NCBI Taxonomy" id="299642"/>
    <lineage>
        <taxon>Eukaryota</taxon>
        <taxon>Metazoa</taxon>
        <taxon>Ecdysozoa</taxon>
        <taxon>Arthropoda</taxon>
        <taxon>Chelicerata</taxon>
        <taxon>Arachnida</taxon>
        <taxon>Araneae</taxon>
        <taxon>Araneomorphae</taxon>
        <taxon>Entelegynae</taxon>
        <taxon>Araneoidea</taxon>
        <taxon>Nephilidae</taxon>
        <taxon>Nephila</taxon>
    </lineage>
</organism>
<sequence length="143" mass="16400">MTYKSLKVGKWLHCIYSKDTDTGKKIKKAEFKTPNNEVFPETCLASLYNIMSEKIVKESEDFEDKDSGWTLDEILRLGIHTNRYFLFKGSSSFITSCRSRLLKQRQSSMSSVKMTLNVSNGMFSQLCTPPPTMSTRHQVKLPT</sequence>
<dbReference type="Proteomes" id="UP000887013">
    <property type="component" value="Unassembled WGS sequence"/>
</dbReference>
<dbReference type="EMBL" id="BMAW01016158">
    <property type="protein sequence ID" value="GFT47600.1"/>
    <property type="molecule type" value="Genomic_DNA"/>
</dbReference>
<comment type="caution">
    <text evidence="1">The sequence shown here is derived from an EMBL/GenBank/DDBJ whole genome shotgun (WGS) entry which is preliminary data.</text>
</comment>
<name>A0A8X6TRD1_NEPPI</name>
<evidence type="ECO:0000313" key="1">
    <source>
        <dbReference type="EMBL" id="GFT47600.1"/>
    </source>
</evidence>
<protein>
    <submittedName>
        <fullName evidence="1">Uncharacterized protein</fullName>
    </submittedName>
</protein>
<gene>
    <name evidence="1" type="ORF">NPIL_441041</name>
</gene>
<dbReference type="OrthoDB" id="6426499at2759"/>
<evidence type="ECO:0000313" key="2">
    <source>
        <dbReference type="Proteomes" id="UP000887013"/>
    </source>
</evidence>
<reference evidence="1" key="1">
    <citation type="submission" date="2020-08" db="EMBL/GenBank/DDBJ databases">
        <title>Multicomponent nature underlies the extraordinary mechanical properties of spider dragline silk.</title>
        <authorList>
            <person name="Kono N."/>
            <person name="Nakamura H."/>
            <person name="Mori M."/>
            <person name="Yoshida Y."/>
            <person name="Ohtoshi R."/>
            <person name="Malay A.D."/>
            <person name="Moran D.A.P."/>
            <person name="Tomita M."/>
            <person name="Numata K."/>
            <person name="Arakawa K."/>
        </authorList>
    </citation>
    <scope>NUCLEOTIDE SEQUENCE</scope>
</reference>
<accession>A0A8X6TRD1</accession>
<proteinExistence type="predicted"/>
<keyword evidence="2" id="KW-1185">Reference proteome</keyword>
<dbReference type="AlphaFoldDB" id="A0A8X6TRD1"/>